<dbReference type="Gene3D" id="1.10.10.10">
    <property type="entry name" value="Winged helix-like DNA-binding domain superfamily/Winged helix DNA-binding domain"/>
    <property type="match status" value="1"/>
</dbReference>
<feature type="domain" description="Disease resistance protein winged helix" evidence="10">
    <location>
        <begin position="439"/>
        <end position="505"/>
    </location>
</feature>
<feature type="domain" description="Disease resistance N-terminal" evidence="9">
    <location>
        <begin position="10"/>
        <end position="90"/>
    </location>
</feature>
<dbReference type="SUPFAM" id="SSF52058">
    <property type="entry name" value="L domain-like"/>
    <property type="match status" value="1"/>
</dbReference>
<dbReference type="Pfam" id="PF23598">
    <property type="entry name" value="LRR_14"/>
    <property type="match status" value="1"/>
</dbReference>
<dbReference type="Proteomes" id="UP000324705">
    <property type="component" value="Chromosome 5A"/>
</dbReference>
<dbReference type="Gene3D" id="3.40.50.300">
    <property type="entry name" value="P-loop containing nucleotide triphosphate hydrolases"/>
    <property type="match status" value="1"/>
</dbReference>
<evidence type="ECO:0000256" key="2">
    <source>
        <dbReference type="ARBA" id="ARBA00022614"/>
    </source>
</evidence>
<dbReference type="Pfam" id="PF18052">
    <property type="entry name" value="Rx_N"/>
    <property type="match status" value="1"/>
</dbReference>
<dbReference type="InterPro" id="IPR036388">
    <property type="entry name" value="WH-like_DNA-bd_sf"/>
</dbReference>
<proteinExistence type="inferred from homology"/>
<reference evidence="12 13" key="1">
    <citation type="submission" date="2017-09" db="EMBL/GenBank/DDBJ databases">
        <authorList>
            <consortium name="International Durum Wheat Genome Sequencing Consortium (IDWGSC)"/>
            <person name="Milanesi L."/>
        </authorList>
    </citation>
    <scope>NUCLEOTIDE SEQUENCE [LARGE SCALE GENOMIC DNA]</scope>
    <source>
        <strain evidence="13">cv. Svevo</strain>
    </source>
</reference>
<keyword evidence="4" id="KW-0547">Nucleotide-binding</keyword>
<name>A0A9R0TGB2_TRITD</name>
<keyword evidence="7" id="KW-0175">Coiled coil</keyword>
<protein>
    <submittedName>
        <fullName evidence="12">Uncharacterized protein</fullName>
    </submittedName>
</protein>
<dbReference type="AlphaFoldDB" id="A0A9R0TGB2"/>
<dbReference type="Pfam" id="PF00931">
    <property type="entry name" value="NB-ARC"/>
    <property type="match status" value="1"/>
</dbReference>
<keyword evidence="5" id="KW-0611">Plant defense</keyword>
<dbReference type="GO" id="GO:0005524">
    <property type="term" value="F:ATP binding"/>
    <property type="evidence" value="ECO:0007669"/>
    <property type="project" value="UniProtKB-KW"/>
</dbReference>
<evidence type="ECO:0000313" key="12">
    <source>
        <dbReference type="EMBL" id="VAI12782.1"/>
    </source>
</evidence>
<dbReference type="InterPro" id="IPR055414">
    <property type="entry name" value="LRR_R13L4/SHOC2-like"/>
</dbReference>
<keyword evidence="2" id="KW-0433">Leucine-rich repeat</keyword>
<evidence type="ECO:0000259" key="11">
    <source>
        <dbReference type="Pfam" id="PF23598"/>
    </source>
</evidence>
<dbReference type="PRINTS" id="PR00364">
    <property type="entry name" value="DISEASERSIST"/>
</dbReference>
<keyword evidence="13" id="KW-1185">Reference proteome</keyword>
<evidence type="ECO:0000256" key="4">
    <source>
        <dbReference type="ARBA" id="ARBA00022741"/>
    </source>
</evidence>
<dbReference type="GO" id="GO:0051707">
    <property type="term" value="P:response to other organism"/>
    <property type="evidence" value="ECO:0007669"/>
    <property type="project" value="UniProtKB-ARBA"/>
</dbReference>
<dbReference type="InterPro" id="IPR041118">
    <property type="entry name" value="Rx_N"/>
</dbReference>
<keyword evidence="3" id="KW-0677">Repeat</keyword>
<dbReference type="SUPFAM" id="SSF52540">
    <property type="entry name" value="P-loop containing nucleoside triphosphate hydrolases"/>
    <property type="match status" value="1"/>
</dbReference>
<dbReference type="EMBL" id="LT934119">
    <property type="protein sequence ID" value="VAI12782.1"/>
    <property type="molecule type" value="Genomic_DNA"/>
</dbReference>
<dbReference type="Gramene" id="TRITD5Av1G015950.1">
    <property type="protein sequence ID" value="TRITD5Av1G015950.1"/>
    <property type="gene ID" value="TRITD5Av1G015950"/>
</dbReference>
<dbReference type="InterPro" id="IPR002182">
    <property type="entry name" value="NB-ARC"/>
</dbReference>
<dbReference type="CDD" id="cd14798">
    <property type="entry name" value="RX-CC_like"/>
    <property type="match status" value="1"/>
</dbReference>
<dbReference type="Gene3D" id="1.10.8.430">
    <property type="entry name" value="Helical domain of apoptotic protease-activating factors"/>
    <property type="match status" value="1"/>
</dbReference>
<gene>
    <name evidence="12" type="ORF">TRITD_5Av1G015950</name>
</gene>
<dbReference type="Pfam" id="PF23559">
    <property type="entry name" value="WHD_DRP"/>
    <property type="match status" value="1"/>
</dbReference>
<evidence type="ECO:0000259" key="10">
    <source>
        <dbReference type="Pfam" id="PF23559"/>
    </source>
</evidence>
<dbReference type="InterPro" id="IPR058922">
    <property type="entry name" value="WHD_DRP"/>
</dbReference>
<sequence length="985" mass="111427">MAAVLDSLASYVADMVIEMAKEEVAMLIGVAGEIENLGIKLRDLKNFLADADRRNITDESVQGWVEELKCAMYDVTDILDLCQLKVMEQGPSKDMGCLNPLLFCMRNPLHTHNIGSRMKTLNQKLDDIFKRGSSLNFIKLEAYQDRMVTRSQAVDRKTDPLLERSRVVGEKIEDDTRALVKVLTEEVADDSDSIMIVAIVGVGGIGKTTLSKKVFNDEAIQGKFAKKIWLSITQVFNEVELLRTAITAANGNLPGSGGGSQDKALLVPALADAVRDKKIFLVLDDMWGTNEWNNLLMAPFSHAASNSRILVTTRHETVTRGMKAKHPYHHVGKLGPEDAWTLLKKQVLATEKSEPAIDMLKDIGLEIIEKCDGLPLAIKVMGGLLCQKDKQRCDWEKVLNDAIWSISRMPEELNYAIYISYGDLSPSLKQCFLHFSLKPKKTIIHDVQLVGMWIGEGFVHGDSDRLEELGIEYHKELILRNLIESDTSYAGQYICNMHDVVRSFAQYVTRDEALVAHRGGTVNSKLSLQRFLRLSIETRGVESDEFEWRSLHEQKSLRSLILVGKFKIQSGDSLIPFSSLRTLHIEYANFAALFKSLYQLKHLRYLALRECNDIKSLPENIHKMKFLQHISVAGCQNLVKLPDTIVKLQGLRYLELYGTSVSSMPRGFSALTNLRILWGFHTHMDGDWCSLEELQPLSQLGEIGLASLENVSAASFATKARLSEKVYLSCMALYCKSRLGDDGLVKEEVSEQDQGTIMEVFDELHPPPYVQDIRIQGYFGRQLPKWMMSTATTPLNSLRILIFEDLACCTQLPDGLCQLPYLDYLEVNRAPAIKRVGPEFLHPYSHHHHASFQALAAFPRLNKMIFRKMVELEEWDWEEEVQAMPVLEELIIHGCKLRRIPLGLVSHARALKKLTIWSIQCLHSLENFASVVELDLYDLPELTSISNLPKLQKLAINCCPKLESLQEMTALRVENMRWLNIVLLY</sequence>
<dbReference type="PANTHER" id="PTHR36766">
    <property type="entry name" value="PLANT BROAD-SPECTRUM MILDEW RESISTANCE PROTEIN RPW8"/>
    <property type="match status" value="1"/>
</dbReference>
<dbReference type="PANTHER" id="PTHR36766:SF36">
    <property type="entry name" value="AAA+ ATPASE DOMAIN-CONTAINING PROTEIN"/>
    <property type="match status" value="1"/>
</dbReference>
<dbReference type="InterPro" id="IPR027417">
    <property type="entry name" value="P-loop_NTPase"/>
</dbReference>
<evidence type="ECO:0000256" key="3">
    <source>
        <dbReference type="ARBA" id="ARBA00022737"/>
    </source>
</evidence>
<dbReference type="InterPro" id="IPR042197">
    <property type="entry name" value="Apaf_helical"/>
</dbReference>
<evidence type="ECO:0000256" key="7">
    <source>
        <dbReference type="ARBA" id="ARBA00023054"/>
    </source>
</evidence>
<keyword evidence="6" id="KW-0067">ATP-binding</keyword>
<accession>A0A9R0TGB2</accession>
<comment type="similarity">
    <text evidence="1">Belongs to the disease resistance NB-LRR family.</text>
</comment>
<feature type="domain" description="Disease resistance R13L4/SHOC-2-like LRR" evidence="11">
    <location>
        <begin position="557"/>
        <end position="906"/>
    </location>
</feature>
<dbReference type="Gene3D" id="3.80.10.10">
    <property type="entry name" value="Ribonuclease Inhibitor"/>
    <property type="match status" value="1"/>
</dbReference>
<evidence type="ECO:0000256" key="1">
    <source>
        <dbReference type="ARBA" id="ARBA00008894"/>
    </source>
</evidence>
<feature type="domain" description="NB-ARC" evidence="8">
    <location>
        <begin position="177"/>
        <end position="351"/>
    </location>
</feature>
<dbReference type="GO" id="GO:0043531">
    <property type="term" value="F:ADP binding"/>
    <property type="evidence" value="ECO:0007669"/>
    <property type="project" value="InterPro"/>
</dbReference>
<dbReference type="InterPro" id="IPR038005">
    <property type="entry name" value="RX-like_CC"/>
</dbReference>
<evidence type="ECO:0000256" key="6">
    <source>
        <dbReference type="ARBA" id="ARBA00022840"/>
    </source>
</evidence>
<organism evidence="12 13">
    <name type="scientific">Triticum turgidum subsp. durum</name>
    <name type="common">Durum wheat</name>
    <name type="synonym">Triticum durum</name>
    <dbReference type="NCBI Taxonomy" id="4567"/>
    <lineage>
        <taxon>Eukaryota</taxon>
        <taxon>Viridiplantae</taxon>
        <taxon>Streptophyta</taxon>
        <taxon>Embryophyta</taxon>
        <taxon>Tracheophyta</taxon>
        <taxon>Spermatophyta</taxon>
        <taxon>Magnoliopsida</taxon>
        <taxon>Liliopsida</taxon>
        <taxon>Poales</taxon>
        <taxon>Poaceae</taxon>
        <taxon>BOP clade</taxon>
        <taxon>Pooideae</taxon>
        <taxon>Triticodae</taxon>
        <taxon>Triticeae</taxon>
        <taxon>Triticinae</taxon>
        <taxon>Triticum</taxon>
    </lineage>
</organism>
<evidence type="ECO:0000313" key="13">
    <source>
        <dbReference type="Proteomes" id="UP000324705"/>
    </source>
</evidence>
<evidence type="ECO:0000259" key="9">
    <source>
        <dbReference type="Pfam" id="PF18052"/>
    </source>
</evidence>
<evidence type="ECO:0000259" key="8">
    <source>
        <dbReference type="Pfam" id="PF00931"/>
    </source>
</evidence>
<dbReference type="Gene3D" id="1.20.5.4130">
    <property type="match status" value="1"/>
</dbReference>
<dbReference type="OMA" id="TIMEVFD"/>
<dbReference type="GO" id="GO:0006952">
    <property type="term" value="P:defense response"/>
    <property type="evidence" value="ECO:0007669"/>
    <property type="project" value="UniProtKB-KW"/>
</dbReference>
<evidence type="ECO:0000256" key="5">
    <source>
        <dbReference type="ARBA" id="ARBA00022821"/>
    </source>
</evidence>
<dbReference type="InterPro" id="IPR032675">
    <property type="entry name" value="LRR_dom_sf"/>
</dbReference>